<sequence length="111" mass="12966">MERLPVLFRKVEAEVSAHTNEVRENPRLALFPLEVFLVQMMLLWFPYTVLLCGHVSCKLLPDYNVKLQSRYAELSSLDLVATLSEYELYILLKKDEDFVIFYPAIPVTHFS</sequence>
<proteinExistence type="predicted"/>
<dbReference type="AlphaFoldDB" id="A0A8S0RUR6"/>
<name>A0A8S0RUR6_OLEEU</name>
<dbReference type="EMBL" id="CACTIH010003741">
    <property type="protein sequence ID" value="CAA2983731.1"/>
    <property type="molecule type" value="Genomic_DNA"/>
</dbReference>
<accession>A0A8S0RUR6</accession>
<comment type="caution">
    <text evidence="1">The sequence shown here is derived from an EMBL/GenBank/DDBJ whole genome shotgun (WGS) entry which is preliminary data.</text>
</comment>
<evidence type="ECO:0000313" key="2">
    <source>
        <dbReference type="Proteomes" id="UP000594638"/>
    </source>
</evidence>
<protein>
    <submittedName>
        <fullName evidence="1">Uncharacterized protein</fullName>
    </submittedName>
</protein>
<keyword evidence="2" id="KW-1185">Reference proteome</keyword>
<dbReference type="Proteomes" id="UP000594638">
    <property type="component" value="Unassembled WGS sequence"/>
</dbReference>
<gene>
    <name evidence="1" type="ORF">OLEA9_A069810</name>
</gene>
<organism evidence="1 2">
    <name type="scientific">Olea europaea subsp. europaea</name>
    <dbReference type="NCBI Taxonomy" id="158383"/>
    <lineage>
        <taxon>Eukaryota</taxon>
        <taxon>Viridiplantae</taxon>
        <taxon>Streptophyta</taxon>
        <taxon>Embryophyta</taxon>
        <taxon>Tracheophyta</taxon>
        <taxon>Spermatophyta</taxon>
        <taxon>Magnoliopsida</taxon>
        <taxon>eudicotyledons</taxon>
        <taxon>Gunneridae</taxon>
        <taxon>Pentapetalae</taxon>
        <taxon>asterids</taxon>
        <taxon>lamiids</taxon>
        <taxon>Lamiales</taxon>
        <taxon>Oleaceae</taxon>
        <taxon>Oleeae</taxon>
        <taxon>Olea</taxon>
    </lineage>
</organism>
<evidence type="ECO:0000313" key="1">
    <source>
        <dbReference type="EMBL" id="CAA2983731.1"/>
    </source>
</evidence>
<dbReference type="Gramene" id="OE9A069810T1">
    <property type="protein sequence ID" value="OE9A069810C1"/>
    <property type="gene ID" value="OE9A069810"/>
</dbReference>
<reference evidence="1 2" key="1">
    <citation type="submission" date="2019-12" db="EMBL/GenBank/DDBJ databases">
        <authorList>
            <person name="Alioto T."/>
            <person name="Alioto T."/>
            <person name="Gomez Garrido J."/>
        </authorList>
    </citation>
    <scope>NUCLEOTIDE SEQUENCE [LARGE SCALE GENOMIC DNA]</scope>
</reference>